<proteinExistence type="inferred from homology"/>
<dbReference type="PANTHER" id="PTHR11710:SF0">
    <property type="entry name" value="40S RIBOSOMAL PROTEIN S19"/>
    <property type="match status" value="1"/>
</dbReference>
<protein>
    <recommendedName>
        <fullName evidence="4">Small ribosomal subunit protein eS19</fullName>
    </recommendedName>
    <alternativeName>
        <fullName evidence="5">40S ribosomal protein S19</fullName>
    </alternativeName>
</protein>
<comment type="caution">
    <text evidence="6">The sequence shown here is derived from an EMBL/GenBank/DDBJ whole genome shotgun (WGS) entry which is preliminary data.</text>
</comment>
<dbReference type="InterPro" id="IPR001266">
    <property type="entry name" value="Ribosomal_eS19"/>
</dbReference>
<dbReference type="GO" id="GO:0003723">
    <property type="term" value="F:RNA binding"/>
    <property type="evidence" value="ECO:0007669"/>
    <property type="project" value="TreeGrafter"/>
</dbReference>
<evidence type="ECO:0000256" key="3">
    <source>
        <dbReference type="ARBA" id="ARBA00023274"/>
    </source>
</evidence>
<dbReference type="GO" id="GO:0000028">
    <property type="term" value="P:ribosomal small subunit assembly"/>
    <property type="evidence" value="ECO:0007669"/>
    <property type="project" value="TreeGrafter"/>
</dbReference>
<name>A0AAV2TKB6_CALDB</name>
<dbReference type="InterPro" id="IPR036388">
    <property type="entry name" value="WH-like_DNA-bd_sf"/>
</dbReference>
<sequence length="142" mass="15824">MAPTSVKDINGHKFVKALAQYLKQTGKVKQPEFLDLVKLSAANELAPYDPDWFYVRCAAVLRHLYIRPTGLLGLTRVFSRKKRNGSAPAHRALAHQSVIRKALQQMESLGLCQKLETGGRTLTSVGRRDLDRVAGQIVKSNK</sequence>
<evidence type="ECO:0000313" key="6">
    <source>
        <dbReference type="EMBL" id="CAL5136699.1"/>
    </source>
</evidence>
<comment type="similarity">
    <text evidence="1">Belongs to the eukaryotic ribosomal protein eS19 family.</text>
</comment>
<dbReference type="FunFam" id="1.10.10.10:FF:000118">
    <property type="entry name" value="40S ribosomal protein S19"/>
    <property type="match status" value="1"/>
</dbReference>
<evidence type="ECO:0000313" key="7">
    <source>
        <dbReference type="Proteomes" id="UP001497525"/>
    </source>
</evidence>
<evidence type="ECO:0000256" key="2">
    <source>
        <dbReference type="ARBA" id="ARBA00022980"/>
    </source>
</evidence>
<dbReference type="AlphaFoldDB" id="A0AAV2TKB6"/>
<dbReference type="GO" id="GO:0003735">
    <property type="term" value="F:structural constituent of ribosome"/>
    <property type="evidence" value="ECO:0007669"/>
    <property type="project" value="InterPro"/>
</dbReference>
<dbReference type="Gene3D" id="1.10.10.10">
    <property type="entry name" value="Winged helix-like DNA-binding domain superfamily/Winged helix DNA-binding domain"/>
    <property type="match status" value="1"/>
</dbReference>
<dbReference type="EMBL" id="CAXLJL010000345">
    <property type="protein sequence ID" value="CAL5136699.1"/>
    <property type="molecule type" value="Genomic_DNA"/>
</dbReference>
<dbReference type="GO" id="GO:0022627">
    <property type="term" value="C:cytosolic small ribosomal subunit"/>
    <property type="evidence" value="ECO:0007669"/>
    <property type="project" value="TreeGrafter"/>
</dbReference>
<dbReference type="Pfam" id="PF01090">
    <property type="entry name" value="Ribosomal_S19e"/>
    <property type="match status" value="1"/>
</dbReference>
<evidence type="ECO:0000256" key="4">
    <source>
        <dbReference type="ARBA" id="ARBA00035143"/>
    </source>
</evidence>
<gene>
    <name evidence="6" type="ORF">CDAUBV1_LOCUS10818</name>
</gene>
<reference evidence="6" key="1">
    <citation type="submission" date="2024-06" db="EMBL/GenBank/DDBJ databases">
        <authorList>
            <person name="Liu X."/>
            <person name="Lenzi L."/>
            <person name="Haldenby T S."/>
            <person name="Uol C."/>
        </authorList>
    </citation>
    <scope>NUCLEOTIDE SEQUENCE</scope>
</reference>
<dbReference type="SMART" id="SM01413">
    <property type="entry name" value="Ribosomal_S19e"/>
    <property type="match status" value="1"/>
</dbReference>
<dbReference type="Proteomes" id="UP001497525">
    <property type="component" value="Unassembled WGS sequence"/>
</dbReference>
<dbReference type="InterPro" id="IPR036390">
    <property type="entry name" value="WH_DNA-bd_sf"/>
</dbReference>
<dbReference type="SUPFAM" id="SSF46785">
    <property type="entry name" value="Winged helix' DNA-binding domain"/>
    <property type="match status" value="1"/>
</dbReference>
<evidence type="ECO:0000256" key="1">
    <source>
        <dbReference type="ARBA" id="ARBA00010014"/>
    </source>
</evidence>
<evidence type="ECO:0000256" key="5">
    <source>
        <dbReference type="ARBA" id="ARBA00035466"/>
    </source>
</evidence>
<dbReference type="PANTHER" id="PTHR11710">
    <property type="entry name" value="40S RIBOSOMAL PROTEIN S19"/>
    <property type="match status" value="1"/>
</dbReference>
<keyword evidence="3" id="KW-0687">Ribonucleoprotein</keyword>
<organism evidence="6 7">
    <name type="scientific">Calicophoron daubneyi</name>
    <name type="common">Rumen fluke</name>
    <name type="synonym">Paramphistomum daubneyi</name>
    <dbReference type="NCBI Taxonomy" id="300641"/>
    <lineage>
        <taxon>Eukaryota</taxon>
        <taxon>Metazoa</taxon>
        <taxon>Spiralia</taxon>
        <taxon>Lophotrochozoa</taxon>
        <taxon>Platyhelminthes</taxon>
        <taxon>Trematoda</taxon>
        <taxon>Digenea</taxon>
        <taxon>Plagiorchiida</taxon>
        <taxon>Pronocephalata</taxon>
        <taxon>Paramphistomoidea</taxon>
        <taxon>Paramphistomidae</taxon>
        <taxon>Calicophoron</taxon>
    </lineage>
</organism>
<keyword evidence="2" id="KW-0689">Ribosomal protein</keyword>
<accession>A0AAV2TKB6</accession>
<dbReference type="GO" id="GO:0006412">
    <property type="term" value="P:translation"/>
    <property type="evidence" value="ECO:0007669"/>
    <property type="project" value="InterPro"/>
</dbReference>